<dbReference type="GeneID" id="63742472"/>
<sequence length="172" mass="17529">MAGAQGANQPGPAPTTAGPHRHDVINKLDPTVDSQSGGARVLGPGMNPSAQRGAAAPNIHEPRHISHLANVLDPRVDSTKTGDAVQQGSVAPGVSGQPPNNAPQGTYGPHSTRAANALDPTVDSGYAGDGARPLAPKPAPNTAGPHRTDMMNKLDPTVNSRAAQQQPTYRTA</sequence>
<evidence type="ECO:0000313" key="3">
    <source>
        <dbReference type="Proteomes" id="UP000030816"/>
    </source>
</evidence>
<evidence type="ECO:0000256" key="1">
    <source>
        <dbReference type="SAM" id="MobiDB-lite"/>
    </source>
</evidence>
<dbReference type="HOGENOM" id="CLU_098725_0_0_1"/>
<organism evidence="2 3">
    <name type="scientific">Metarhizium album (strain ARSEF 1941)</name>
    <dbReference type="NCBI Taxonomy" id="1081103"/>
    <lineage>
        <taxon>Eukaryota</taxon>
        <taxon>Fungi</taxon>
        <taxon>Dikarya</taxon>
        <taxon>Ascomycota</taxon>
        <taxon>Pezizomycotina</taxon>
        <taxon>Sordariomycetes</taxon>
        <taxon>Hypocreomycetidae</taxon>
        <taxon>Hypocreales</taxon>
        <taxon>Clavicipitaceae</taxon>
        <taxon>Metarhizium</taxon>
    </lineage>
</organism>
<feature type="region of interest" description="Disordered" evidence="1">
    <location>
        <begin position="1"/>
        <end position="172"/>
    </location>
</feature>
<dbReference type="PANTHER" id="PTHR39606">
    <property type="entry name" value="SURFACE PROTEIN, PUTATIVE-RELATED"/>
    <property type="match status" value="1"/>
</dbReference>
<evidence type="ECO:0008006" key="4">
    <source>
        <dbReference type="Google" id="ProtNLM"/>
    </source>
</evidence>
<reference evidence="2 3" key="1">
    <citation type="journal article" date="2014" name="Proc. Natl. Acad. Sci. U.S.A.">
        <title>Trajectory and genomic determinants of fungal-pathogen speciation and host adaptation.</title>
        <authorList>
            <person name="Hu X."/>
            <person name="Xiao G."/>
            <person name="Zheng P."/>
            <person name="Shang Y."/>
            <person name="Su Y."/>
            <person name="Zhang X."/>
            <person name="Liu X."/>
            <person name="Zhan S."/>
            <person name="St Leger R.J."/>
            <person name="Wang C."/>
        </authorList>
    </citation>
    <scope>NUCLEOTIDE SEQUENCE [LARGE SCALE GENOMIC DNA]</scope>
    <source>
        <strain evidence="2 3">ARSEF 1941</strain>
    </source>
</reference>
<proteinExistence type="predicted"/>
<evidence type="ECO:0000313" key="2">
    <source>
        <dbReference type="EMBL" id="KHN94087.1"/>
    </source>
</evidence>
<comment type="caution">
    <text evidence="2">The sequence shown here is derived from an EMBL/GenBank/DDBJ whole genome shotgun (WGS) entry which is preliminary data.</text>
</comment>
<name>A0A0B2WKS1_METAS</name>
<protein>
    <recommendedName>
        <fullName evidence="4">Cell surface protein</fullName>
    </recommendedName>
</protein>
<dbReference type="EMBL" id="AZHE01000041">
    <property type="protein sequence ID" value="KHN94087.1"/>
    <property type="molecule type" value="Genomic_DNA"/>
</dbReference>
<accession>A0A0B2WKS1</accession>
<gene>
    <name evidence="2" type="ORF">MAM_08017</name>
</gene>
<dbReference type="AlphaFoldDB" id="A0A0B2WKS1"/>
<dbReference type="STRING" id="1081103.A0A0B2WKS1"/>
<feature type="compositionally biased region" description="Low complexity" evidence="1">
    <location>
        <begin position="1"/>
        <end position="10"/>
    </location>
</feature>
<feature type="compositionally biased region" description="Polar residues" evidence="1">
    <location>
        <begin position="157"/>
        <end position="172"/>
    </location>
</feature>
<dbReference type="OrthoDB" id="2590867at2759"/>
<dbReference type="RefSeq" id="XP_040675153.1">
    <property type="nucleotide sequence ID" value="XM_040826815.1"/>
</dbReference>
<dbReference type="PANTHER" id="PTHR39606:SF1">
    <property type="entry name" value="CELL SURFACE PROTEIN"/>
    <property type="match status" value="1"/>
</dbReference>
<dbReference type="Proteomes" id="UP000030816">
    <property type="component" value="Unassembled WGS sequence"/>
</dbReference>
<keyword evidence="3" id="KW-1185">Reference proteome</keyword>